<keyword evidence="2" id="KW-1185">Reference proteome</keyword>
<evidence type="ECO:0000313" key="1">
    <source>
        <dbReference type="EMBL" id="GBM67846.1"/>
    </source>
</evidence>
<organism evidence="1 2">
    <name type="scientific">Araneus ventricosus</name>
    <name type="common">Orbweaver spider</name>
    <name type="synonym">Epeira ventricosa</name>
    <dbReference type="NCBI Taxonomy" id="182803"/>
    <lineage>
        <taxon>Eukaryota</taxon>
        <taxon>Metazoa</taxon>
        <taxon>Ecdysozoa</taxon>
        <taxon>Arthropoda</taxon>
        <taxon>Chelicerata</taxon>
        <taxon>Arachnida</taxon>
        <taxon>Araneae</taxon>
        <taxon>Araneomorphae</taxon>
        <taxon>Entelegynae</taxon>
        <taxon>Araneoidea</taxon>
        <taxon>Araneidae</taxon>
        <taxon>Araneus</taxon>
    </lineage>
</organism>
<sequence>MIKDVEVVVLTKLVVVLTKLDFFIHPEYKFPGDMKHNYLQTFVETDTEFYQLPFNISITGVEARVIPWDQFLYTGVEEIRRRRTETACDSCLSARRRRWELL</sequence>
<proteinExistence type="predicted"/>
<dbReference type="AlphaFoldDB" id="A0A4Y2HR06"/>
<dbReference type="EMBL" id="BGPR01002107">
    <property type="protein sequence ID" value="GBM67846.1"/>
    <property type="molecule type" value="Genomic_DNA"/>
</dbReference>
<protein>
    <submittedName>
        <fullName evidence="1">Uncharacterized protein</fullName>
    </submittedName>
</protein>
<accession>A0A4Y2HR06</accession>
<reference evidence="1 2" key="1">
    <citation type="journal article" date="2019" name="Sci. Rep.">
        <title>Orb-weaving spider Araneus ventricosus genome elucidates the spidroin gene catalogue.</title>
        <authorList>
            <person name="Kono N."/>
            <person name="Nakamura H."/>
            <person name="Ohtoshi R."/>
            <person name="Moran D.A.P."/>
            <person name="Shinohara A."/>
            <person name="Yoshida Y."/>
            <person name="Fujiwara M."/>
            <person name="Mori M."/>
            <person name="Tomita M."/>
            <person name="Arakawa K."/>
        </authorList>
    </citation>
    <scope>NUCLEOTIDE SEQUENCE [LARGE SCALE GENOMIC DNA]</scope>
</reference>
<name>A0A4Y2HR06_ARAVE</name>
<dbReference type="Proteomes" id="UP000499080">
    <property type="component" value="Unassembled WGS sequence"/>
</dbReference>
<evidence type="ECO:0000313" key="2">
    <source>
        <dbReference type="Proteomes" id="UP000499080"/>
    </source>
</evidence>
<comment type="caution">
    <text evidence="1">The sequence shown here is derived from an EMBL/GenBank/DDBJ whole genome shotgun (WGS) entry which is preliminary data.</text>
</comment>
<gene>
    <name evidence="1" type="ORF">AVEN_127531_1</name>
</gene>